<evidence type="ECO:0000256" key="5">
    <source>
        <dbReference type="ARBA" id="ARBA00023136"/>
    </source>
</evidence>
<evidence type="ECO:0000256" key="4">
    <source>
        <dbReference type="ARBA" id="ARBA00022989"/>
    </source>
</evidence>
<comment type="subcellular location">
    <subcellularLocation>
        <location evidence="1">Cell membrane</location>
        <topology evidence="1">Multi-pass membrane protein</topology>
    </subcellularLocation>
</comment>
<evidence type="ECO:0000256" key="3">
    <source>
        <dbReference type="ARBA" id="ARBA00022692"/>
    </source>
</evidence>
<keyword evidence="3 6" id="KW-0812">Transmembrane</keyword>
<feature type="transmembrane region" description="Helical" evidence="6">
    <location>
        <begin position="150"/>
        <end position="175"/>
    </location>
</feature>
<evidence type="ECO:0000313" key="8">
    <source>
        <dbReference type="EMBL" id="CAB4797902.1"/>
    </source>
</evidence>
<feature type="transmembrane region" description="Helical" evidence="6">
    <location>
        <begin position="111"/>
        <end position="129"/>
    </location>
</feature>
<dbReference type="GO" id="GO:0005886">
    <property type="term" value="C:plasma membrane"/>
    <property type="evidence" value="ECO:0007669"/>
    <property type="project" value="UniProtKB-SubCell"/>
</dbReference>
<dbReference type="AlphaFoldDB" id="A0A6J6XM84"/>
<evidence type="ECO:0000256" key="1">
    <source>
        <dbReference type="ARBA" id="ARBA00004651"/>
    </source>
</evidence>
<feature type="transmembrane region" description="Helical" evidence="6">
    <location>
        <begin position="317"/>
        <end position="335"/>
    </location>
</feature>
<dbReference type="Gene3D" id="1.20.1250.20">
    <property type="entry name" value="MFS general substrate transporter like domains"/>
    <property type="match status" value="1"/>
</dbReference>
<keyword evidence="5 6" id="KW-0472">Membrane</keyword>
<dbReference type="PANTHER" id="PTHR23513:SF11">
    <property type="entry name" value="STAPHYLOFERRIN A TRANSPORTER"/>
    <property type="match status" value="1"/>
</dbReference>
<dbReference type="EMBL" id="CAFAAG010000093">
    <property type="protein sequence ID" value="CAB4797902.1"/>
    <property type="molecule type" value="Genomic_DNA"/>
</dbReference>
<dbReference type="SUPFAM" id="SSF103473">
    <property type="entry name" value="MFS general substrate transporter"/>
    <property type="match status" value="1"/>
</dbReference>
<sequence length="412" mass="44285">MSIPVDRVRIRSSDLFAIKPFRLLWANSFLFILVQSTQRFAFVWLALELGAKSDISGLILFVMGIPVILISLIVGVMSDHMNRRTLLVVSQAGALGITLVIAWMVTSGNISIGWAIVGSFISGIFIAIGSPVRSAIVPSIVPSDKLVGAIAVNTIGSNLGLMIGPATAGPAIAAWGIEGAFWLQAAMHLIGFIALIQLRLPPSVNLQRRRMREEIFGGLNFVRGHAEVRSFYVLLSASILYMMAPWIVLGPQIAKEQAGATGSQTTLLFAMLGVGQFVTSMGILRFNHKLVQKGLWFICGLCWGGFVQIALGQSRSIAMMGLLLFAWGLGGGFYMNLSQTLIQNNTPPAVMGRVMAVHSLLMSGLAPIGALLVGIIARRVDSAPLTFSVAGVLMLMTAIYFLLTKKNLRSMA</sequence>
<evidence type="ECO:0000256" key="6">
    <source>
        <dbReference type="SAM" id="Phobius"/>
    </source>
</evidence>
<proteinExistence type="predicted"/>
<feature type="transmembrane region" description="Helical" evidence="6">
    <location>
        <begin position="231"/>
        <end position="254"/>
    </location>
</feature>
<feature type="transmembrane region" description="Helical" evidence="6">
    <location>
        <begin position="181"/>
        <end position="200"/>
    </location>
</feature>
<feature type="transmembrane region" description="Helical" evidence="6">
    <location>
        <begin position="85"/>
        <end position="105"/>
    </location>
</feature>
<dbReference type="Pfam" id="PF07690">
    <property type="entry name" value="MFS_1"/>
    <property type="match status" value="1"/>
</dbReference>
<feature type="transmembrane region" description="Helical" evidence="6">
    <location>
        <begin position="356"/>
        <end position="377"/>
    </location>
</feature>
<dbReference type="InterPro" id="IPR020846">
    <property type="entry name" value="MFS_dom"/>
</dbReference>
<feature type="transmembrane region" description="Helical" evidence="6">
    <location>
        <begin position="58"/>
        <end position="78"/>
    </location>
</feature>
<dbReference type="GO" id="GO:0022857">
    <property type="term" value="F:transmembrane transporter activity"/>
    <property type="evidence" value="ECO:0007669"/>
    <property type="project" value="InterPro"/>
</dbReference>
<accession>A0A6J6XM84</accession>
<feature type="domain" description="Major facilitator superfamily (MFS) profile" evidence="7">
    <location>
        <begin position="20"/>
        <end position="409"/>
    </location>
</feature>
<feature type="transmembrane region" description="Helical" evidence="6">
    <location>
        <begin position="266"/>
        <end position="287"/>
    </location>
</feature>
<feature type="transmembrane region" description="Helical" evidence="6">
    <location>
        <begin position="383"/>
        <end position="403"/>
    </location>
</feature>
<evidence type="ECO:0000256" key="2">
    <source>
        <dbReference type="ARBA" id="ARBA00022475"/>
    </source>
</evidence>
<dbReference type="CDD" id="cd06173">
    <property type="entry name" value="MFS_MefA_like"/>
    <property type="match status" value="1"/>
</dbReference>
<keyword evidence="4 6" id="KW-1133">Transmembrane helix</keyword>
<organism evidence="8">
    <name type="scientific">freshwater metagenome</name>
    <dbReference type="NCBI Taxonomy" id="449393"/>
    <lineage>
        <taxon>unclassified sequences</taxon>
        <taxon>metagenomes</taxon>
        <taxon>ecological metagenomes</taxon>
    </lineage>
</organism>
<feature type="transmembrane region" description="Helical" evidence="6">
    <location>
        <begin position="294"/>
        <end position="311"/>
    </location>
</feature>
<feature type="transmembrane region" description="Helical" evidence="6">
    <location>
        <begin position="21"/>
        <end position="46"/>
    </location>
</feature>
<evidence type="ECO:0000259" key="7">
    <source>
        <dbReference type="PROSITE" id="PS50850"/>
    </source>
</evidence>
<keyword evidence="2" id="KW-1003">Cell membrane</keyword>
<protein>
    <submittedName>
        <fullName evidence="8">Unannotated protein</fullName>
    </submittedName>
</protein>
<dbReference type="PROSITE" id="PS50850">
    <property type="entry name" value="MFS"/>
    <property type="match status" value="1"/>
</dbReference>
<dbReference type="PANTHER" id="PTHR23513">
    <property type="entry name" value="INTEGRAL MEMBRANE EFFLUX PROTEIN-RELATED"/>
    <property type="match status" value="1"/>
</dbReference>
<dbReference type="InterPro" id="IPR036259">
    <property type="entry name" value="MFS_trans_sf"/>
</dbReference>
<reference evidence="8" key="1">
    <citation type="submission" date="2020-05" db="EMBL/GenBank/DDBJ databases">
        <authorList>
            <person name="Chiriac C."/>
            <person name="Salcher M."/>
            <person name="Ghai R."/>
            <person name="Kavagutti S V."/>
        </authorList>
    </citation>
    <scope>NUCLEOTIDE SEQUENCE</scope>
</reference>
<gene>
    <name evidence="8" type="ORF">UFOPK2975_01083</name>
</gene>
<dbReference type="InterPro" id="IPR011701">
    <property type="entry name" value="MFS"/>
</dbReference>
<name>A0A6J6XM84_9ZZZZ</name>